<dbReference type="EMBL" id="CGIH01000002">
    <property type="protein sequence ID" value="CFW96926.1"/>
    <property type="molecule type" value="Genomic_DNA"/>
</dbReference>
<gene>
    <name evidence="2" type="ORF">57</name>
</gene>
<feature type="signal peptide" evidence="1">
    <location>
        <begin position="1"/>
        <end position="27"/>
    </location>
</feature>
<dbReference type="Proteomes" id="UP000045545">
    <property type="component" value="Unassembled WGS sequence"/>
</dbReference>
<dbReference type="STRING" id="690567.57"/>
<proteinExistence type="predicted"/>
<evidence type="ECO:0000256" key="1">
    <source>
        <dbReference type="SAM" id="SignalP"/>
    </source>
</evidence>
<reference evidence="2 3" key="1">
    <citation type="submission" date="2015-03" db="EMBL/GenBank/DDBJ databases">
        <authorList>
            <person name="Murphy D."/>
        </authorList>
    </citation>
    <scope>NUCLEOTIDE SEQUENCE [LARGE SCALE GENOMIC DNA]</scope>
    <source>
        <strain evidence="2 3">OL-4</strain>
    </source>
</reference>
<dbReference type="RefSeq" id="WP_046494571.1">
    <property type="nucleotide sequence ID" value="NZ_CGIH01000002.1"/>
</dbReference>
<organism evidence="2 3">
    <name type="scientific">Syntrophomonas zehnderi OL-4</name>
    <dbReference type="NCBI Taxonomy" id="690567"/>
    <lineage>
        <taxon>Bacteria</taxon>
        <taxon>Bacillati</taxon>
        <taxon>Bacillota</taxon>
        <taxon>Clostridia</taxon>
        <taxon>Eubacteriales</taxon>
        <taxon>Syntrophomonadaceae</taxon>
        <taxon>Syntrophomonas</taxon>
    </lineage>
</organism>
<keyword evidence="3" id="KW-1185">Reference proteome</keyword>
<dbReference type="OrthoDB" id="1727150at2"/>
<protein>
    <submittedName>
        <fullName evidence="2">Uncharacterized</fullName>
    </submittedName>
</protein>
<feature type="chain" id="PRO_5002420115" evidence="1">
    <location>
        <begin position="28"/>
        <end position="176"/>
    </location>
</feature>
<keyword evidence="1" id="KW-0732">Signal</keyword>
<dbReference type="AlphaFoldDB" id="A0A0E4G8P8"/>
<sequence>MKKRGLNLIVAALSLLLLVGLVTSASAANGTGNSPNGPERTGIVAGQKQNQIALRVVADLTGMDAADVRSLRQEGKSLAAIAKSQGISEQTLINEITASRTATLDQLKADKKITDEQYQNCLTNMQARVKSNIERTTTGPGNGQYQNKRMGGMGQGMGKACGQKSANCPYAENAAK</sequence>
<evidence type="ECO:0000313" key="3">
    <source>
        <dbReference type="Proteomes" id="UP000045545"/>
    </source>
</evidence>
<evidence type="ECO:0000313" key="2">
    <source>
        <dbReference type="EMBL" id="CFW96926.1"/>
    </source>
</evidence>
<name>A0A0E4G8P8_9FIRM</name>
<accession>A0A0E4G8P8</accession>